<proteinExistence type="inferred from homology"/>
<dbReference type="Proteomes" id="UP001152795">
    <property type="component" value="Unassembled WGS sequence"/>
</dbReference>
<evidence type="ECO:0000313" key="4">
    <source>
        <dbReference type="Proteomes" id="UP001152795"/>
    </source>
</evidence>
<dbReference type="PANTHER" id="PTHR21824:SF4">
    <property type="entry name" value="TRANSMEMBRANE PROTEIN 177"/>
    <property type="match status" value="1"/>
</dbReference>
<gene>
    <name evidence="3" type="ORF">PACLA_8A047369</name>
</gene>
<keyword evidence="1" id="KW-0482">Metalloprotease</keyword>
<evidence type="ECO:0000259" key="2">
    <source>
        <dbReference type="Pfam" id="PF01435"/>
    </source>
</evidence>
<keyword evidence="1" id="KW-0378">Hydrolase</keyword>
<evidence type="ECO:0000313" key="3">
    <source>
        <dbReference type="EMBL" id="CAB4005327.1"/>
    </source>
</evidence>
<dbReference type="AlphaFoldDB" id="A0A6S7HMY3"/>
<protein>
    <submittedName>
        <fullName evidence="3">Transmembrane 177-like</fullName>
    </submittedName>
</protein>
<keyword evidence="1" id="KW-0645">Protease</keyword>
<comment type="cofactor">
    <cofactor evidence="1">
        <name>Zn(2+)</name>
        <dbReference type="ChEBI" id="CHEBI:29105"/>
    </cofactor>
    <text evidence="1">Binds 1 zinc ion per subunit.</text>
</comment>
<organism evidence="3 4">
    <name type="scientific">Paramuricea clavata</name>
    <name type="common">Red gorgonian</name>
    <name type="synonym">Violescent sea-whip</name>
    <dbReference type="NCBI Taxonomy" id="317549"/>
    <lineage>
        <taxon>Eukaryota</taxon>
        <taxon>Metazoa</taxon>
        <taxon>Cnidaria</taxon>
        <taxon>Anthozoa</taxon>
        <taxon>Octocorallia</taxon>
        <taxon>Malacalcyonacea</taxon>
        <taxon>Plexauridae</taxon>
        <taxon>Paramuricea</taxon>
    </lineage>
</organism>
<dbReference type="Pfam" id="PF01435">
    <property type="entry name" value="Peptidase_M48"/>
    <property type="match status" value="1"/>
</dbReference>
<keyword evidence="4" id="KW-1185">Reference proteome</keyword>
<comment type="caution">
    <text evidence="3">The sequence shown here is derived from an EMBL/GenBank/DDBJ whole genome shotgun (WGS) entry which is preliminary data.</text>
</comment>
<dbReference type="GO" id="GO:0004222">
    <property type="term" value="F:metalloendopeptidase activity"/>
    <property type="evidence" value="ECO:0007669"/>
    <property type="project" value="InterPro"/>
</dbReference>
<name>A0A6S7HMY3_PARCT</name>
<keyword evidence="1" id="KW-0862">Zinc</keyword>
<dbReference type="PANTHER" id="PTHR21824">
    <property type="entry name" value="TRANSMEMBRANE PROTEIN 177"/>
    <property type="match status" value="1"/>
</dbReference>
<keyword evidence="3" id="KW-0812">Transmembrane</keyword>
<dbReference type="InterPro" id="IPR026620">
    <property type="entry name" value="TMEM177"/>
</dbReference>
<dbReference type="EMBL" id="CACRXK020005163">
    <property type="protein sequence ID" value="CAB4005327.1"/>
    <property type="molecule type" value="Genomic_DNA"/>
</dbReference>
<feature type="domain" description="Peptidase M48" evidence="2">
    <location>
        <begin position="127"/>
        <end position="281"/>
    </location>
</feature>
<reference evidence="3" key="1">
    <citation type="submission" date="2020-04" db="EMBL/GenBank/DDBJ databases">
        <authorList>
            <person name="Alioto T."/>
            <person name="Alioto T."/>
            <person name="Gomez Garrido J."/>
        </authorList>
    </citation>
    <scope>NUCLEOTIDE SEQUENCE</scope>
    <source>
        <strain evidence="3">A484AB</strain>
    </source>
</reference>
<dbReference type="GO" id="GO:0016020">
    <property type="term" value="C:membrane"/>
    <property type="evidence" value="ECO:0007669"/>
    <property type="project" value="TreeGrafter"/>
</dbReference>
<keyword evidence="3" id="KW-0472">Membrane</keyword>
<sequence length="292" mass="32909">MSRSKLVHGIVAATSTVLVLVHSVPNLYPNFVVNHQGFKNVDIPCHIEQAFEEVAKKMNLSHSEKVKLFINNGCSSVSVGSTWLPGGAAIGISRLYLYTDLEQLSESGLVFKGKKLNLDSKAGKKLSKALLFNDEELKFILAHEVSHLQNLDFTTNCFLPAWWLYFTYRAIPIILANLPPNSLLKIAVQGSLWLSSYWIFSRQNTTLHHNREFAADQNAAMLGVTYVKGGINATMKRMKVNETLRGLNRQDGKNLYSIEGNDLKDWAHPKLSERLRKLEEIYVEKYLGDKTT</sequence>
<dbReference type="GO" id="GO:0006508">
    <property type="term" value="P:proteolysis"/>
    <property type="evidence" value="ECO:0007669"/>
    <property type="project" value="UniProtKB-KW"/>
</dbReference>
<dbReference type="InterPro" id="IPR001915">
    <property type="entry name" value="Peptidase_M48"/>
</dbReference>
<comment type="similarity">
    <text evidence="1">Belongs to the peptidase M48 family.</text>
</comment>
<evidence type="ECO:0000256" key="1">
    <source>
        <dbReference type="RuleBase" id="RU003983"/>
    </source>
</evidence>
<dbReference type="OrthoDB" id="110174at2759"/>
<accession>A0A6S7HMY3</accession>